<organism evidence="7 8">
    <name type="scientific">Bartonella apis</name>
    <dbReference type="NCBI Taxonomy" id="1686310"/>
    <lineage>
        <taxon>Bacteria</taxon>
        <taxon>Pseudomonadati</taxon>
        <taxon>Pseudomonadota</taxon>
        <taxon>Alphaproteobacteria</taxon>
        <taxon>Hyphomicrobiales</taxon>
        <taxon>Bartonellaceae</taxon>
        <taxon>Bartonella</taxon>
    </lineage>
</organism>
<feature type="region of interest" description="Disordered" evidence="6">
    <location>
        <begin position="350"/>
        <end position="372"/>
    </location>
</feature>
<evidence type="ECO:0000256" key="3">
    <source>
        <dbReference type="ARBA" id="ARBA00021840"/>
    </source>
</evidence>
<evidence type="ECO:0000256" key="6">
    <source>
        <dbReference type="SAM" id="MobiDB-lite"/>
    </source>
</evidence>
<dbReference type="Pfam" id="PF02646">
    <property type="entry name" value="RmuC"/>
    <property type="match status" value="1"/>
</dbReference>
<evidence type="ECO:0000313" key="8">
    <source>
        <dbReference type="Proteomes" id="UP000187344"/>
    </source>
</evidence>
<dbReference type="InterPro" id="IPR003798">
    <property type="entry name" value="DNA_recombination_RmuC"/>
</dbReference>
<comment type="function">
    <text evidence="1">Involved in DNA recombination.</text>
</comment>
<keyword evidence="5" id="KW-0233">DNA recombination</keyword>
<dbReference type="EMBL" id="LXYT01000001">
    <property type="protein sequence ID" value="OLY44514.1"/>
    <property type="molecule type" value="Genomic_DNA"/>
</dbReference>
<keyword evidence="8" id="KW-1185">Reference proteome</keyword>
<dbReference type="AlphaFoldDB" id="A0A1R0FC58"/>
<comment type="caution">
    <text evidence="7">The sequence shown here is derived from an EMBL/GenBank/DDBJ whole genome shotgun (WGS) entry which is preliminary data.</text>
</comment>
<dbReference type="PANTHER" id="PTHR30563:SF0">
    <property type="entry name" value="DNA RECOMBINATION PROTEIN RMUC"/>
    <property type="match status" value="1"/>
</dbReference>
<reference evidence="7 8" key="1">
    <citation type="submission" date="2016-12" db="EMBL/GenBank/DDBJ databases">
        <title>Comparative genomics of Bartonella apis.</title>
        <authorList>
            <person name="Engel P."/>
        </authorList>
    </citation>
    <scope>NUCLEOTIDE SEQUENCE [LARGE SCALE GENOMIC DNA]</scope>
    <source>
        <strain evidence="7 8">PEB0149</strain>
    </source>
</reference>
<evidence type="ECO:0000313" key="7">
    <source>
        <dbReference type="EMBL" id="OLY44514.1"/>
    </source>
</evidence>
<evidence type="ECO:0000256" key="2">
    <source>
        <dbReference type="ARBA" id="ARBA00009840"/>
    </source>
</evidence>
<evidence type="ECO:0000256" key="5">
    <source>
        <dbReference type="ARBA" id="ARBA00023172"/>
    </source>
</evidence>
<accession>A0A1R0FC58</accession>
<protein>
    <recommendedName>
        <fullName evidence="3">DNA recombination protein RmuC homolog</fullName>
    </recommendedName>
</protein>
<dbReference type="Proteomes" id="UP000187344">
    <property type="component" value="Unassembled WGS sequence"/>
</dbReference>
<proteinExistence type="inferred from homology"/>
<sequence length="372" mass="41644">MILAAMLVVMIIVIIIGNRRRSVLDTQVAERARDAEIHMNELLKTQAEMQGRMQTMAEIFGRRQAELNQSIREQLTGMSNNLGQTINAQTKSTHENLAKLQERLAVIDTAQNNIQSLAGQVVQLQAILSNKQTRGAFGQGRMEAIISDGLPPNAYAFQATLSNGTRPDCLVFMPNHAPSLVIDAKFPLEAWNNMREAPTPQEKQAAERQFQIDMDTHIKAISGKYMIPGETQDTAFMFVPSESIFATIHEDFEGIVQKANRARVIIVSPSLLMLSIQVVQAIMKDARMREQAHLIQTEVGRLMEEVVRLDDRVKKLHSHFQSTSKDVEDILTTTGKIKNRGDRIEQLDLKEPAKTDTPPTKSAQQLGLDIQK</sequence>
<gene>
    <name evidence="7" type="ORF">PEB0149_019840</name>
</gene>
<dbReference type="GO" id="GO:0006310">
    <property type="term" value="P:DNA recombination"/>
    <property type="evidence" value="ECO:0007669"/>
    <property type="project" value="UniProtKB-KW"/>
</dbReference>
<dbReference type="PANTHER" id="PTHR30563">
    <property type="entry name" value="DNA RECOMBINATION PROTEIN RMUC"/>
    <property type="match status" value="1"/>
</dbReference>
<comment type="similarity">
    <text evidence="2">Belongs to the RmuC family.</text>
</comment>
<name>A0A1R0FC58_9HYPH</name>
<evidence type="ECO:0000256" key="4">
    <source>
        <dbReference type="ARBA" id="ARBA00023054"/>
    </source>
</evidence>
<keyword evidence="4" id="KW-0175">Coiled coil</keyword>
<evidence type="ECO:0000256" key="1">
    <source>
        <dbReference type="ARBA" id="ARBA00003416"/>
    </source>
</evidence>